<dbReference type="SUPFAM" id="SSF52172">
    <property type="entry name" value="CheY-like"/>
    <property type="match status" value="1"/>
</dbReference>
<dbReference type="GO" id="GO:0000156">
    <property type="term" value="F:phosphorelay response regulator activity"/>
    <property type="evidence" value="ECO:0007669"/>
    <property type="project" value="TreeGrafter"/>
</dbReference>
<dbReference type="RefSeq" id="WP_220586771.1">
    <property type="nucleotide sequence ID" value="NZ_RKLQ01000001.1"/>
</dbReference>
<evidence type="ECO:0000256" key="1">
    <source>
        <dbReference type="ARBA" id="ARBA00022553"/>
    </source>
</evidence>
<reference evidence="8" key="1">
    <citation type="submission" date="2021-06" db="EMBL/GenBank/DDBJ databases">
        <title>Halomicroarcula sp. F24A a new haloarchaeum isolated from saline soil.</title>
        <authorList>
            <person name="Duran-Viseras A."/>
            <person name="Sanchez-Porro C."/>
            <person name="Ventosa A."/>
        </authorList>
    </citation>
    <scope>NUCLEOTIDE SEQUENCE</scope>
    <source>
        <strain evidence="8">F24A</strain>
    </source>
</reference>
<keyword evidence="2" id="KW-0902">Two-component regulatory system</keyword>
<evidence type="ECO:0000256" key="2">
    <source>
        <dbReference type="ARBA" id="ARBA00023012"/>
    </source>
</evidence>
<dbReference type="GO" id="GO:0000976">
    <property type="term" value="F:transcription cis-regulatory region binding"/>
    <property type="evidence" value="ECO:0007669"/>
    <property type="project" value="TreeGrafter"/>
</dbReference>
<dbReference type="AlphaFoldDB" id="A0A8J7YAL8"/>
<dbReference type="PROSITE" id="PS50110">
    <property type="entry name" value="RESPONSE_REGULATORY"/>
    <property type="match status" value="1"/>
</dbReference>
<protein>
    <submittedName>
        <fullName evidence="8">Response regulator</fullName>
    </submittedName>
</protein>
<dbReference type="Gene3D" id="3.40.50.2300">
    <property type="match status" value="1"/>
</dbReference>
<dbReference type="GO" id="GO:0005829">
    <property type="term" value="C:cytosol"/>
    <property type="evidence" value="ECO:0007669"/>
    <property type="project" value="TreeGrafter"/>
</dbReference>
<keyword evidence="3" id="KW-0805">Transcription regulation</keyword>
<dbReference type="GO" id="GO:0006355">
    <property type="term" value="P:regulation of DNA-templated transcription"/>
    <property type="evidence" value="ECO:0007669"/>
    <property type="project" value="TreeGrafter"/>
</dbReference>
<feature type="modified residue" description="4-aspartylphosphate" evidence="6">
    <location>
        <position position="54"/>
    </location>
</feature>
<evidence type="ECO:0000256" key="6">
    <source>
        <dbReference type="PROSITE-ProRule" id="PRU00169"/>
    </source>
</evidence>
<keyword evidence="5" id="KW-0804">Transcription</keyword>
<evidence type="ECO:0000259" key="7">
    <source>
        <dbReference type="PROSITE" id="PS50110"/>
    </source>
</evidence>
<dbReference type="Proteomes" id="UP000783863">
    <property type="component" value="Unassembled WGS sequence"/>
</dbReference>
<proteinExistence type="predicted"/>
<dbReference type="SMART" id="SM00448">
    <property type="entry name" value="REC"/>
    <property type="match status" value="1"/>
</dbReference>
<evidence type="ECO:0000256" key="5">
    <source>
        <dbReference type="ARBA" id="ARBA00023163"/>
    </source>
</evidence>
<evidence type="ECO:0000256" key="4">
    <source>
        <dbReference type="ARBA" id="ARBA00023125"/>
    </source>
</evidence>
<dbReference type="PANTHER" id="PTHR48111">
    <property type="entry name" value="REGULATOR OF RPOS"/>
    <property type="match status" value="1"/>
</dbReference>
<accession>A0A8J7YAL8</accession>
<dbReference type="InterPro" id="IPR011006">
    <property type="entry name" value="CheY-like_superfamily"/>
</dbReference>
<feature type="domain" description="Response regulatory" evidence="7">
    <location>
        <begin position="4"/>
        <end position="121"/>
    </location>
</feature>
<dbReference type="PANTHER" id="PTHR48111:SF1">
    <property type="entry name" value="TWO-COMPONENT RESPONSE REGULATOR ORR33"/>
    <property type="match status" value="1"/>
</dbReference>
<dbReference type="EMBL" id="RKLQ01000001">
    <property type="protein sequence ID" value="MBX0302535.1"/>
    <property type="molecule type" value="Genomic_DNA"/>
</dbReference>
<comment type="caution">
    <text evidence="8">The sequence shown here is derived from an EMBL/GenBank/DDBJ whole genome shotgun (WGS) entry which is preliminary data.</text>
</comment>
<dbReference type="Pfam" id="PF00072">
    <property type="entry name" value="Response_reg"/>
    <property type="match status" value="1"/>
</dbReference>
<organism evidence="8 9">
    <name type="scientific">Haloarcula salinisoli</name>
    <dbReference type="NCBI Taxonomy" id="2487746"/>
    <lineage>
        <taxon>Archaea</taxon>
        <taxon>Methanobacteriati</taxon>
        <taxon>Methanobacteriota</taxon>
        <taxon>Stenosarchaea group</taxon>
        <taxon>Halobacteria</taxon>
        <taxon>Halobacteriales</taxon>
        <taxon>Haloarculaceae</taxon>
        <taxon>Haloarcula</taxon>
    </lineage>
</organism>
<keyword evidence="1 6" id="KW-0597">Phosphoprotein</keyword>
<keyword evidence="9" id="KW-1185">Reference proteome</keyword>
<name>A0A8J7YAL8_9EURY</name>
<sequence length="122" mass="13815">MTKEIVTADDDETIRELVTFKLDSGDRNVTAFENGRECWEYLESAEPPDLVVLDVMMPGLTGLQVLERIRNDERLAAVPVIMLTSRGQEEHVVEGFDRGATDYMTKPFSPNELVARVTSRLR</sequence>
<keyword evidence="4" id="KW-0238">DNA-binding</keyword>
<evidence type="ECO:0000256" key="3">
    <source>
        <dbReference type="ARBA" id="ARBA00023015"/>
    </source>
</evidence>
<evidence type="ECO:0000313" key="8">
    <source>
        <dbReference type="EMBL" id="MBX0302535.1"/>
    </source>
</evidence>
<dbReference type="InterPro" id="IPR001789">
    <property type="entry name" value="Sig_transdc_resp-reg_receiver"/>
</dbReference>
<dbReference type="InterPro" id="IPR039420">
    <property type="entry name" value="WalR-like"/>
</dbReference>
<evidence type="ECO:0000313" key="9">
    <source>
        <dbReference type="Proteomes" id="UP000783863"/>
    </source>
</evidence>
<dbReference type="GO" id="GO:0032993">
    <property type="term" value="C:protein-DNA complex"/>
    <property type="evidence" value="ECO:0007669"/>
    <property type="project" value="TreeGrafter"/>
</dbReference>
<gene>
    <name evidence="8" type="ORF">EGD98_02490</name>
</gene>